<reference evidence="1 2" key="1">
    <citation type="submission" date="2024-07" db="EMBL/GenBank/DDBJ databases">
        <title>Description of Labrys sedimenti sp. nov., isolated from a diclofenac-degrading enrichment culture.</title>
        <authorList>
            <person name="Tancsics A."/>
            <person name="Csepanyi A."/>
        </authorList>
    </citation>
    <scope>NUCLEOTIDE SEQUENCE [LARGE SCALE GENOMIC DNA]</scope>
    <source>
        <strain evidence="1 2">LMG 23578</strain>
    </source>
</reference>
<gene>
    <name evidence="1" type="ORF">ABXS05_30380</name>
</gene>
<name>A0ABV3PW27_9HYPH</name>
<comment type="caution">
    <text evidence="1">The sequence shown here is derived from an EMBL/GenBank/DDBJ whole genome shotgun (WGS) entry which is preliminary data.</text>
</comment>
<proteinExistence type="predicted"/>
<evidence type="ECO:0000313" key="2">
    <source>
        <dbReference type="Proteomes" id="UP001555786"/>
    </source>
</evidence>
<protein>
    <submittedName>
        <fullName evidence="1">Uncharacterized protein</fullName>
    </submittedName>
</protein>
<dbReference type="EMBL" id="JBFNQD010000018">
    <property type="protein sequence ID" value="MEW9309892.1"/>
    <property type="molecule type" value="Genomic_DNA"/>
</dbReference>
<organism evidence="1 2">
    <name type="scientific">Labrys neptuniae</name>
    <dbReference type="NCBI Taxonomy" id="376174"/>
    <lineage>
        <taxon>Bacteria</taxon>
        <taxon>Pseudomonadati</taxon>
        <taxon>Pseudomonadota</taxon>
        <taxon>Alphaproteobacteria</taxon>
        <taxon>Hyphomicrobiales</taxon>
        <taxon>Xanthobacteraceae</taxon>
        <taxon>Labrys</taxon>
    </lineage>
</organism>
<evidence type="ECO:0000313" key="1">
    <source>
        <dbReference type="EMBL" id="MEW9309892.1"/>
    </source>
</evidence>
<sequence>MNGNKTYSFLSDKSINLKLIIGKRIDEILAVEHNFILERHSSENKLENHYRFSFDSSRIYIYLEDFGTLAFASQGSDHRSLVVAHLLESPSMETIAQDLRIDEPFTITRADDTIYSEAYFASFLGTNVIKIETIQAHEAGRRGARRNERGLRITNDKGHSLIIGWKVQRAPLPPGMCIIKPDQMNTTPGLFSFHEI</sequence>
<dbReference type="Proteomes" id="UP001555786">
    <property type="component" value="Unassembled WGS sequence"/>
</dbReference>
<keyword evidence="2" id="KW-1185">Reference proteome</keyword>
<dbReference type="RefSeq" id="WP_367626473.1">
    <property type="nucleotide sequence ID" value="NZ_JBFNQD010000018.1"/>
</dbReference>
<accession>A0ABV3PW27</accession>